<proteinExistence type="predicted"/>
<organism evidence="1 2">
    <name type="scientific">Pseudoalteromonas rubra</name>
    <dbReference type="NCBI Taxonomy" id="43658"/>
    <lineage>
        <taxon>Bacteria</taxon>
        <taxon>Pseudomonadati</taxon>
        <taxon>Pseudomonadota</taxon>
        <taxon>Gammaproteobacteria</taxon>
        <taxon>Alteromonadales</taxon>
        <taxon>Pseudoalteromonadaceae</taxon>
        <taxon>Pseudoalteromonas</taxon>
    </lineage>
</organism>
<accession>A0A0U3IRP9</accession>
<gene>
    <name evidence="1" type="ORF">AT705_24135</name>
</gene>
<name>A0A0U3IRP9_9GAMM</name>
<dbReference type="KEGG" id="prr:AT705_24135"/>
<dbReference type="AlphaFoldDB" id="A0A0U3IRP9"/>
<dbReference type="Proteomes" id="UP000069015">
    <property type="component" value="Chromosome 2"/>
</dbReference>
<protein>
    <submittedName>
        <fullName evidence="1">Uncharacterized protein</fullName>
    </submittedName>
</protein>
<dbReference type="EMBL" id="CP013612">
    <property type="protein sequence ID" value="ALU46012.1"/>
    <property type="molecule type" value="Genomic_DNA"/>
</dbReference>
<sequence>MLSLAPTKPSCAPYYRNEIRVFVHKDRPFVFEKLEHLKGRVGLKPLGGSYGQAFDSFVAENKSSFVSVAAHKATFEVNVQVARALT</sequence>
<evidence type="ECO:0000313" key="1">
    <source>
        <dbReference type="EMBL" id="ALU46012.1"/>
    </source>
</evidence>
<evidence type="ECO:0000313" key="2">
    <source>
        <dbReference type="Proteomes" id="UP000069015"/>
    </source>
</evidence>
<reference evidence="1 2" key="1">
    <citation type="submission" date="2015-12" db="EMBL/GenBank/DDBJ databases">
        <title>Complete genome sequence of Pseudoalteromonas rubra SCSIO 6842, harboring a conjugative plasmid.</title>
        <authorList>
            <person name="Li B."/>
            <person name="Wang X."/>
        </authorList>
    </citation>
    <scope>NUCLEOTIDE SEQUENCE [LARGE SCALE GENOMIC DNA]</scope>
    <source>
        <strain evidence="1 2">SCSIO 6842</strain>
    </source>
</reference>